<dbReference type="Pfam" id="PF12215">
    <property type="entry name" value="Glyco_hydr_116N"/>
    <property type="match status" value="1"/>
</dbReference>
<name>A0A286RC83_9BACT</name>
<dbReference type="EMBL" id="CP018477">
    <property type="protein sequence ID" value="ASV73565.1"/>
    <property type="molecule type" value="Genomic_DNA"/>
</dbReference>
<dbReference type="PANTHER" id="PTHR12654:SF0">
    <property type="entry name" value="NON-LYSOSOMAL GLUCOSYLCERAMIDASE"/>
    <property type="match status" value="1"/>
</dbReference>
<dbReference type="KEGG" id="ttf:THTE_0963"/>
<evidence type="ECO:0000259" key="2">
    <source>
        <dbReference type="Pfam" id="PF12215"/>
    </source>
</evidence>
<dbReference type="AlphaFoldDB" id="A0A286RC83"/>
<sequence length="1016" mass="114120">MVAGPFEPSDTADHFVPADKKLRPEWIAQLFARGEQTWYSGEDLDKIGMPVGGICAGQLYLGGDGRLFHWDIFNRHNFSGYGATNYQNMPKPDYPVEQGFAMAVEVDGQVLRRTLDRNGFPKVRFCGEYPIGFVDYHDPDWPLKIRLEAYSPFIPLNEEDSALPITVLDFFVENPGPTPRTVTLAGWLQNAVACHTGSSFWGERRTDLRKTARSFAVVHSVRSLPPPGEPRPPKVLADFEGQDYGDWKVEGEAFGSGPAHGTLPNQQEVSGFQGKGLVNTYLGGDRPHGRLVSPPFVIDRRYISFLIGGGNHAGKTCMNLLVDGQIVRTATGNNNERLQWQNWDVQEFFGKTAQIEIVDAESGGWGHINVDQIELRDTPRPSPEGPLEKQYDFGEMSLQIFLPELDDASSPGEILAATDWKGAIDVSQLWEHLKPVEGGIASGQTALHEQLRGALGYRTTIGPGKTIRLSFAVLWHFPNRPERGNYYAVRFPTLGDLLSYIEEHLPRLRQQTHLWHDTWYGATLPHWLLDRLFSTVANLATGTCQWWANGRFWAWEGVGCCHGTCAHVWNYEHALARLFPRLERSVREMQDFNPEAGFDEQTGAIRFRGEGWKLWAGDSQGGTILKAYREHQCSADDSFLRRNWPRIKKALEFLFVQDGDLNGLIEGEQHNTYDINFYGPNTMVGSLYLAACRAGEEMAKELGDDEFAARCRKVFEAGRDATMKELFNGEYFIQKVDLKEHPKHQYADGCLSDQLFGQGWAHQVGLGYIYPVEAVRSALKAIWVYNWAPDVGPQNAAHPPQRWFARPGQAGLFTCTWPKSKHLGPDSVLYRDEVWTGIEYQVAGHMVWEGMLLEALAICRGVHERYHPRSHNPWNEVECGDHYARALASYGVFLALCGFEYHGPRGHIGFAPRLNADDFAAAFTGAEGWGRFTQKRQGGGQKNTLELLWGRLRVRSIALEVPSDVPQRARAVIQTAEGEKTLDIAAVEQNGRRVIVQMKEPLTVEAGQTLQVELRG</sequence>
<dbReference type="InterPro" id="IPR008928">
    <property type="entry name" value="6-hairpin_glycosidase_sf"/>
</dbReference>
<reference evidence="3 4" key="1">
    <citation type="journal article" name="Front. Microbiol.">
        <title>Sugar Metabolism of the First Thermophilic Planctomycete Thermogutta terrifontis: Comparative Genomic and Transcriptomic Approaches.</title>
        <authorList>
            <person name="Elcheninov A.G."/>
            <person name="Menzel P."/>
            <person name="Gudbergsdottir S.R."/>
            <person name="Slesarev A.I."/>
            <person name="Kadnikov V.V."/>
            <person name="Krogh A."/>
            <person name="Bonch-Osmolovskaya E.A."/>
            <person name="Peng X."/>
            <person name="Kublanov I.V."/>
        </authorList>
    </citation>
    <scope>NUCLEOTIDE SEQUENCE [LARGE SCALE GENOMIC DNA]</scope>
    <source>
        <strain evidence="3 4">R1</strain>
    </source>
</reference>
<evidence type="ECO:0000259" key="1">
    <source>
        <dbReference type="Pfam" id="PF04685"/>
    </source>
</evidence>
<dbReference type="InterPro" id="IPR024462">
    <property type="entry name" value="GH116_N"/>
</dbReference>
<accession>A0A286RC83</accession>
<dbReference type="InterPro" id="IPR012341">
    <property type="entry name" value="6hp_glycosidase-like_sf"/>
</dbReference>
<keyword evidence="4" id="KW-1185">Reference proteome</keyword>
<gene>
    <name evidence="3" type="ORF">THTE_0963</name>
</gene>
<organism evidence="3 4">
    <name type="scientific">Thermogutta terrifontis</name>
    <dbReference type="NCBI Taxonomy" id="1331910"/>
    <lineage>
        <taxon>Bacteria</taxon>
        <taxon>Pseudomonadati</taxon>
        <taxon>Planctomycetota</taxon>
        <taxon>Planctomycetia</taxon>
        <taxon>Pirellulales</taxon>
        <taxon>Thermoguttaceae</taxon>
        <taxon>Thermogutta</taxon>
    </lineage>
</organism>
<protein>
    <submittedName>
        <fullName evidence="3">Sucrose-6-phosphate hydrolase</fullName>
    </submittedName>
</protein>
<dbReference type="GO" id="GO:0005975">
    <property type="term" value="P:carbohydrate metabolic process"/>
    <property type="evidence" value="ECO:0007669"/>
    <property type="project" value="InterPro"/>
</dbReference>
<feature type="domain" description="Glycosyl-hydrolase family 116 N-terminal" evidence="2">
    <location>
        <begin position="48"/>
        <end position="202"/>
    </location>
</feature>
<evidence type="ECO:0000313" key="3">
    <source>
        <dbReference type="EMBL" id="ASV73565.1"/>
    </source>
</evidence>
<proteinExistence type="predicted"/>
<feature type="domain" description="Glycosyl-hydrolase family 116 catalytic region" evidence="1">
    <location>
        <begin position="618"/>
        <end position="890"/>
    </location>
</feature>
<dbReference type="SUPFAM" id="SSF48208">
    <property type="entry name" value="Six-hairpin glycosidases"/>
    <property type="match status" value="1"/>
</dbReference>
<dbReference type="InterPro" id="IPR006775">
    <property type="entry name" value="GH116_catalytic"/>
</dbReference>
<evidence type="ECO:0000313" key="4">
    <source>
        <dbReference type="Proteomes" id="UP000215086"/>
    </source>
</evidence>
<dbReference type="Pfam" id="PF04685">
    <property type="entry name" value="DUF608"/>
    <property type="match status" value="1"/>
</dbReference>
<dbReference type="InterPro" id="IPR052566">
    <property type="entry name" value="Non-lysos_glucosylceramidase"/>
</dbReference>
<dbReference type="GO" id="GO:0008422">
    <property type="term" value="F:beta-glucosidase activity"/>
    <property type="evidence" value="ECO:0007669"/>
    <property type="project" value="TreeGrafter"/>
</dbReference>
<dbReference type="Proteomes" id="UP000215086">
    <property type="component" value="Chromosome"/>
</dbReference>
<keyword evidence="3" id="KW-0378">Hydrolase</keyword>
<dbReference type="PANTHER" id="PTHR12654">
    <property type="entry name" value="BILE ACID BETA-GLUCOSIDASE-RELATED"/>
    <property type="match status" value="1"/>
</dbReference>
<dbReference type="Gene3D" id="1.50.10.10">
    <property type="match status" value="1"/>
</dbReference>